<dbReference type="InterPro" id="IPR013818">
    <property type="entry name" value="Lipase"/>
</dbReference>
<evidence type="ECO:0000313" key="9">
    <source>
        <dbReference type="EMBL" id="JAV17069.1"/>
    </source>
</evidence>
<dbReference type="GO" id="GO:0017171">
    <property type="term" value="F:serine hydrolase activity"/>
    <property type="evidence" value="ECO:0007669"/>
    <property type="project" value="TreeGrafter"/>
</dbReference>
<comment type="subcellular location">
    <subcellularLocation>
        <location evidence="1">Secreted</location>
    </subcellularLocation>
</comment>
<evidence type="ECO:0000256" key="5">
    <source>
        <dbReference type="RuleBase" id="RU004262"/>
    </source>
</evidence>
<feature type="region of interest" description="Disordered" evidence="6">
    <location>
        <begin position="387"/>
        <end position="414"/>
    </location>
</feature>
<evidence type="ECO:0000256" key="6">
    <source>
        <dbReference type="SAM" id="MobiDB-lite"/>
    </source>
</evidence>
<protein>
    <submittedName>
        <fullName evidence="9">Putative vitellogenin-1</fullName>
    </submittedName>
</protein>
<comment type="similarity">
    <text evidence="2 5">Belongs to the AB hydrolase superfamily. Lipase family.</text>
</comment>
<dbReference type="GO" id="GO:0016298">
    <property type="term" value="F:lipase activity"/>
    <property type="evidence" value="ECO:0007669"/>
    <property type="project" value="InterPro"/>
</dbReference>
<feature type="chain" id="PRO_5011978858" evidence="7">
    <location>
        <begin position="20"/>
        <end position="414"/>
    </location>
</feature>
<evidence type="ECO:0000256" key="3">
    <source>
        <dbReference type="ARBA" id="ARBA00022525"/>
    </source>
</evidence>
<dbReference type="Gene3D" id="3.40.50.1820">
    <property type="entry name" value="alpha/beta hydrolase"/>
    <property type="match status" value="1"/>
</dbReference>
<proteinExistence type="inferred from homology"/>
<evidence type="ECO:0000256" key="1">
    <source>
        <dbReference type="ARBA" id="ARBA00004613"/>
    </source>
</evidence>
<keyword evidence="4 7" id="KW-0732">Signal</keyword>
<dbReference type="GO" id="GO:0016042">
    <property type="term" value="P:lipid catabolic process"/>
    <property type="evidence" value="ECO:0007669"/>
    <property type="project" value="TreeGrafter"/>
</dbReference>
<dbReference type="InterPro" id="IPR029058">
    <property type="entry name" value="AB_hydrolase_fold"/>
</dbReference>
<accession>A0A1L8EEQ3</accession>
<keyword evidence="3" id="KW-0964">Secreted</keyword>
<evidence type="ECO:0000256" key="2">
    <source>
        <dbReference type="ARBA" id="ARBA00010701"/>
    </source>
</evidence>
<dbReference type="EMBL" id="GFDG01001730">
    <property type="protein sequence ID" value="JAV17069.1"/>
    <property type="molecule type" value="Transcribed_RNA"/>
</dbReference>
<feature type="compositionally biased region" description="Polar residues" evidence="6">
    <location>
        <begin position="395"/>
        <end position="414"/>
    </location>
</feature>
<evidence type="ECO:0000259" key="8">
    <source>
        <dbReference type="Pfam" id="PF00151"/>
    </source>
</evidence>
<name>A0A1L8EEQ3_HAEIR</name>
<dbReference type="SUPFAM" id="SSF53474">
    <property type="entry name" value="alpha/beta-Hydrolases"/>
    <property type="match status" value="1"/>
</dbReference>
<organism evidence="9">
    <name type="scientific">Haematobia irritans</name>
    <name type="common">Horn fly</name>
    <name type="synonym">Conops irritans</name>
    <dbReference type="NCBI Taxonomy" id="7368"/>
    <lineage>
        <taxon>Eukaryota</taxon>
        <taxon>Metazoa</taxon>
        <taxon>Ecdysozoa</taxon>
        <taxon>Arthropoda</taxon>
        <taxon>Hexapoda</taxon>
        <taxon>Insecta</taxon>
        <taxon>Pterygota</taxon>
        <taxon>Neoptera</taxon>
        <taxon>Endopterygota</taxon>
        <taxon>Diptera</taxon>
        <taxon>Brachycera</taxon>
        <taxon>Muscomorpha</taxon>
        <taxon>Muscoidea</taxon>
        <taxon>Muscidae</taxon>
        <taxon>Haematobia</taxon>
    </lineage>
</organism>
<sequence>MNPLGVLCVVACLAAAAVASPIQQYSGDHSNSLKPSQWLKPRELEQTPALDELTFEQLDNMPLEKGAKLMRKLYHLSQIDQSVTPDFVPSPANVPVYVFKPNGQMEKTTLNNYVQVVKRMERFGDEEVTIFISGLPESLNSVKKANTKLVEAYVQRNSQKAQPEGDDESSNWDSEKPAGGHLIFIDLGDAITDLERYATLDVHTCGKMIAKTLIELTNECDVPLDIIHVIGQGIGANVAGVSGKAFYGITGHKLRRITALDPASTMAKDPKKLGGLARGSADFVDAIHTSALGMGTTRRVGNIDFFPNGPCDGVPGSRSVIDAVTRATRFFAESVRPGNQRNFPAVESNSLKQYRNNDGYGKRTYMGIAAARDITGDYMLEVNEQSPFGKRSPAHKQNSYHGVHQTSYLQNDSY</sequence>
<feature type="signal peptide" evidence="7">
    <location>
        <begin position="1"/>
        <end position="19"/>
    </location>
</feature>
<dbReference type="PANTHER" id="PTHR11610:SF149">
    <property type="entry name" value="FI01450P-RELATED"/>
    <property type="match status" value="1"/>
</dbReference>
<dbReference type="GO" id="GO:0005615">
    <property type="term" value="C:extracellular space"/>
    <property type="evidence" value="ECO:0007669"/>
    <property type="project" value="TreeGrafter"/>
</dbReference>
<reference evidence="9" key="1">
    <citation type="submission" date="2017-01" db="EMBL/GenBank/DDBJ databases">
        <title>An insight into the sialome and mialome of the horn fly, Haematobia irritans.</title>
        <authorList>
            <person name="Breijo M."/>
            <person name="Boiani M."/>
            <person name="Ures X."/>
            <person name="Rocha S."/>
            <person name="Sequeira M."/>
            <person name="Ribeiro J.M."/>
        </authorList>
    </citation>
    <scope>NUCLEOTIDE SEQUENCE</scope>
</reference>
<dbReference type="Pfam" id="PF00151">
    <property type="entry name" value="Lipase"/>
    <property type="match status" value="1"/>
</dbReference>
<dbReference type="PANTHER" id="PTHR11610">
    <property type="entry name" value="LIPASE"/>
    <property type="match status" value="1"/>
</dbReference>
<dbReference type="InterPro" id="IPR000734">
    <property type="entry name" value="TAG_lipase"/>
</dbReference>
<evidence type="ECO:0000256" key="4">
    <source>
        <dbReference type="ARBA" id="ARBA00022729"/>
    </source>
</evidence>
<feature type="domain" description="Lipase" evidence="8">
    <location>
        <begin position="131"/>
        <end position="388"/>
    </location>
</feature>
<dbReference type="AlphaFoldDB" id="A0A1L8EEQ3"/>
<evidence type="ECO:0000256" key="7">
    <source>
        <dbReference type="SAM" id="SignalP"/>
    </source>
</evidence>